<evidence type="ECO:0000313" key="3">
    <source>
        <dbReference type="Proteomes" id="UP000295626"/>
    </source>
</evidence>
<sequence length="88" mass="10380">MKTTETAEQLAERLAEERAVIDVQRTDQRERRRLDAEHRDALADLDETSTSRRRARRERDRDETEGAELAALYRRARRRLVEVSSRSA</sequence>
<gene>
    <name evidence="2" type="ORF">E1091_18685</name>
</gene>
<feature type="compositionally biased region" description="Basic and acidic residues" evidence="1">
    <location>
        <begin position="32"/>
        <end position="42"/>
    </location>
</feature>
<protein>
    <submittedName>
        <fullName evidence="2">Uncharacterized protein</fullName>
    </submittedName>
</protein>
<feature type="non-terminal residue" evidence="2">
    <location>
        <position position="88"/>
    </location>
</feature>
<evidence type="ECO:0000256" key="1">
    <source>
        <dbReference type="SAM" id="MobiDB-lite"/>
    </source>
</evidence>
<proteinExistence type="predicted"/>
<keyword evidence="3" id="KW-1185">Reference proteome</keyword>
<evidence type="ECO:0000313" key="2">
    <source>
        <dbReference type="EMBL" id="TDB82600.1"/>
    </source>
</evidence>
<comment type="caution">
    <text evidence="2">The sequence shown here is derived from an EMBL/GenBank/DDBJ whole genome shotgun (WGS) entry which is preliminary data.</text>
</comment>
<organism evidence="2 3">
    <name type="scientific">Micromonospora fluostatini</name>
    <dbReference type="NCBI Taxonomy" id="1629071"/>
    <lineage>
        <taxon>Bacteria</taxon>
        <taxon>Bacillati</taxon>
        <taxon>Actinomycetota</taxon>
        <taxon>Actinomycetes</taxon>
        <taxon>Micromonosporales</taxon>
        <taxon>Micromonosporaceae</taxon>
        <taxon>Micromonospora</taxon>
    </lineage>
</organism>
<reference evidence="2 3" key="1">
    <citation type="submission" date="2019-02" db="EMBL/GenBank/DDBJ databases">
        <title>Draft genome sequences of novel Actinobacteria.</title>
        <authorList>
            <person name="Sahin N."/>
            <person name="Ay H."/>
            <person name="Saygin H."/>
        </authorList>
    </citation>
    <scope>NUCLEOTIDE SEQUENCE [LARGE SCALE GENOMIC DNA]</scope>
    <source>
        <strain evidence="2 3">JCM 30529</strain>
    </source>
</reference>
<name>A0ABY2DC84_9ACTN</name>
<feature type="region of interest" description="Disordered" evidence="1">
    <location>
        <begin position="32"/>
        <end position="66"/>
    </location>
</feature>
<dbReference type="EMBL" id="SMKE01000999">
    <property type="protein sequence ID" value="TDB82600.1"/>
    <property type="molecule type" value="Genomic_DNA"/>
</dbReference>
<dbReference type="Proteomes" id="UP000295626">
    <property type="component" value="Unassembled WGS sequence"/>
</dbReference>
<accession>A0ABY2DC84</accession>